<evidence type="ECO:0000313" key="2">
    <source>
        <dbReference type="EMBL" id="CAB9515543.1"/>
    </source>
</evidence>
<dbReference type="InterPro" id="IPR051218">
    <property type="entry name" value="Sec_MonoDiacylglyc_Lipase"/>
</dbReference>
<dbReference type="PANTHER" id="PTHR45856:SF11">
    <property type="entry name" value="FUNGAL LIPASE-LIKE DOMAIN-CONTAINING PROTEIN"/>
    <property type="match status" value="1"/>
</dbReference>
<dbReference type="Proteomes" id="UP001153069">
    <property type="component" value="Unassembled WGS sequence"/>
</dbReference>
<dbReference type="Gene3D" id="3.40.50.1820">
    <property type="entry name" value="alpha/beta hydrolase"/>
    <property type="match status" value="1"/>
</dbReference>
<keyword evidence="3" id="KW-1185">Reference proteome</keyword>
<name>A0A9N8HHQ3_9STRA</name>
<reference evidence="2" key="1">
    <citation type="submission" date="2020-06" db="EMBL/GenBank/DDBJ databases">
        <authorList>
            <consortium name="Plant Systems Biology data submission"/>
        </authorList>
    </citation>
    <scope>NUCLEOTIDE SEQUENCE</scope>
    <source>
        <strain evidence="2">D6</strain>
    </source>
</reference>
<dbReference type="AlphaFoldDB" id="A0A9N8HHQ3"/>
<protein>
    <submittedName>
        <fullName evidence="2">Lipase class 3 family protein</fullName>
    </submittedName>
</protein>
<dbReference type="SUPFAM" id="SSF53474">
    <property type="entry name" value="alpha/beta-Hydrolases"/>
    <property type="match status" value="1"/>
</dbReference>
<dbReference type="EMBL" id="CAICTM010000721">
    <property type="protein sequence ID" value="CAB9515543.1"/>
    <property type="molecule type" value="Genomic_DNA"/>
</dbReference>
<accession>A0A9N8HHQ3</accession>
<feature type="domain" description="Fungal lipase-type" evidence="1">
    <location>
        <begin position="268"/>
        <end position="426"/>
    </location>
</feature>
<dbReference type="GO" id="GO:0006629">
    <property type="term" value="P:lipid metabolic process"/>
    <property type="evidence" value="ECO:0007669"/>
    <property type="project" value="InterPro"/>
</dbReference>
<dbReference type="CDD" id="cd00519">
    <property type="entry name" value="Lipase_3"/>
    <property type="match status" value="1"/>
</dbReference>
<dbReference type="InterPro" id="IPR029058">
    <property type="entry name" value="AB_hydrolase_fold"/>
</dbReference>
<evidence type="ECO:0000313" key="3">
    <source>
        <dbReference type="Proteomes" id="UP001153069"/>
    </source>
</evidence>
<dbReference type="Pfam" id="PF01764">
    <property type="entry name" value="Lipase_3"/>
    <property type="match status" value="1"/>
</dbReference>
<gene>
    <name evidence="2" type="ORF">SEMRO_722_G192880.1</name>
</gene>
<comment type="caution">
    <text evidence="2">The sequence shown here is derived from an EMBL/GenBank/DDBJ whole genome shotgun (WGS) entry which is preliminary data.</text>
</comment>
<dbReference type="PANTHER" id="PTHR45856">
    <property type="entry name" value="ALPHA/BETA-HYDROLASES SUPERFAMILY PROTEIN"/>
    <property type="match status" value="1"/>
</dbReference>
<sequence>MRKEEKSNEGNVFDEALKQLVWAKFAYIFSDARKLSATGFAPFSYNHLGLEHHPEGLSLGSIFACLLRILRSEDSDSQVGMSTGNFYKDRQDPGLLQAVEFAIEVSLKDKGDPVELCRIDSKPYEVMVDTHQHVGSHKTSLCTKFGMHHTQVLVDHLIRSEEEKRRREAEAKKLRGRPPNGLTKLYYHYVQPFLPSQGTEEEIEEDKQVDSITDEELVNVLQKELAPDSFLATSLEDKFKYRHINDAHQDLECVYNIAACTEEKCIKVTFRGTVNLHNWIVNFQNDFVSRPNPITEHFEGKEEGVMLHEGWSAYLLRKRLDNQRSKYDEIADVVCELGSKEIGPGEFKLMVVGHSLGGALASIFGFYASADSRFTGGESRPPVDVYTFAAPWCGGMSYFRAFRHQEVTRRIRLVRFSHQHDIVPNSFWNMAYHPSGTCYLHTGVGVTLMHQHGHPPKIEYNHNYNSFWAMMWMRIRCWSLLKLIFFKIDYHVLPGLLMAMNEAIRVMKEQQMTFPTLQDLYNQHVYHTFPGEKEKAS</sequence>
<organism evidence="2 3">
    <name type="scientific">Seminavis robusta</name>
    <dbReference type="NCBI Taxonomy" id="568900"/>
    <lineage>
        <taxon>Eukaryota</taxon>
        <taxon>Sar</taxon>
        <taxon>Stramenopiles</taxon>
        <taxon>Ochrophyta</taxon>
        <taxon>Bacillariophyta</taxon>
        <taxon>Bacillariophyceae</taxon>
        <taxon>Bacillariophycidae</taxon>
        <taxon>Naviculales</taxon>
        <taxon>Naviculaceae</taxon>
        <taxon>Seminavis</taxon>
    </lineage>
</organism>
<evidence type="ECO:0000259" key="1">
    <source>
        <dbReference type="Pfam" id="PF01764"/>
    </source>
</evidence>
<dbReference type="InterPro" id="IPR002921">
    <property type="entry name" value="Fungal_lipase-type"/>
</dbReference>
<dbReference type="OrthoDB" id="41339at2759"/>
<proteinExistence type="predicted"/>